<evidence type="ECO:0000259" key="5">
    <source>
        <dbReference type="Pfam" id="PF04198"/>
    </source>
</evidence>
<dbReference type="InterPro" id="IPR013249">
    <property type="entry name" value="RNA_pol_sigma70_r4_t2"/>
</dbReference>
<dbReference type="PANTHER" id="PTHR34294">
    <property type="entry name" value="TRANSCRIPTIONAL REGULATOR-RELATED"/>
    <property type="match status" value="1"/>
</dbReference>
<dbReference type="GO" id="GO:0016987">
    <property type="term" value="F:sigma factor activity"/>
    <property type="evidence" value="ECO:0007669"/>
    <property type="project" value="InterPro"/>
</dbReference>
<name>A0A0D1CLE9_9RHOB</name>
<dbReference type="InterPro" id="IPR036388">
    <property type="entry name" value="WH-like_DNA-bd_sf"/>
</dbReference>
<dbReference type="Gene3D" id="1.10.10.10">
    <property type="entry name" value="Winged helix-like DNA-binding domain superfamily/Winged helix DNA-binding domain"/>
    <property type="match status" value="1"/>
</dbReference>
<dbReference type="PATRIC" id="fig|935700.4.peg.2702"/>
<dbReference type="STRING" id="935700.jaqu_26180"/>
<dbReference type="GO" id="GO:0030246">
    <property type="term" value="F:carbohydrate binding"/>
    <property type="evidence" value="ECO:0007669"/>
    <property type="project" value="InterPro"/>
</dbReference>
<dbReference type="AlphaFoldDB" id="A0A0D1CLE9"/>
<dbReference type="Proteomes" id="UP000032232">
    <property type="component" value="Unassembled WGS sequence"/>
</dbReference>
<dbReference type="SUPFAM" id="SSF88659">
    <property type="entry name" value="Sigma3 and sigma4 domains of RNA polymerase sigma factors"/>
    <property type="match status" value="1"/>
</dbReference>
<evidence type="ECO:0000256" key="3">
    <source>
        <dbReference type="ARBA" id="ARBA00023125"/>
    </source>
</evidence>
<feature type="domain" description="Sugar-binding" evidence="5">
    <location>
        <begin position="65"/>
        <end position="307"/>
    </location>
</feature>
<proteinExistence type="inferred from homology"/>
<dbReference type="InterPro" id="IPR007324">
    <property type="entry name" value="Sugar-bd_dom_put"/>
</dbReference>
<evidence type="ECO:0000313" key="8">
    <source>
        <dbReference type="Proteomes" id="UP000032232"/>
    </source>
</evidence>
<evidence type="ECO:0000259" key="6">
    <source>
        <dbReference type="Pfam" id="PF08281"/>
    </source>
</evidence>
<sequence length="316" mass="32728">MSDLAASLPGAAARAAYLYHVEDLSQAEVAAKLGVSRATVHNLLREARETGLVRVTLDPDLLSRAEAAQNLTARYDLQSAVVFPGDNEEAALKAAAGMLEGLVPHGARLGVAWGETVYRLAQHLPPARRGDLTVVQVVGSMASPHGFNAEDCSSLIAQRFGTTCVNLHAPAVLSNPALVAALEAEPIIARQLDALRGCDAVLFAVGLADKDSHIVQAGVVDPATLDDYAARGAVGVVAGRFIDAEGREMRGSMDGRLIGIDLAALRAVPLRIGVAFGARRAGSLQAALRNGLVTHLLTDSGAAGPLLSRFSGAAAE</sequence>
<dbReference type="PANTHER" id="PTHR34294:SF1">
    <property type="entry name" value="TRANSCRIPTIONAL REGULATOR LSRR"/>
    <property type="match status" value="1"/>
</dbReference>
<keyword evidence="2" id="KW-0805">Transcription regulation</keyword>
<dbReference type="Pfam" id="PF04198">
    <property type="entry name" value="Sugar-bind"/>
    <property type="match status" value="1"/>
</dbReference>
<organism evidence="7 8">
    <name type="scientific">Jannaschia aquimarina</name>
    <dbReference type="NCBI Taxonomy" id="935700"/>
    <lineage>
        <taxon>Bacteria</taxon>
        <taxon>Pseudomonadati</taxon>
        <taxon>Pseudomonadota</taxon>
        <taxon>Alphaproteobacteria</taxon>
        <taxon>Rhodobacterales</taxon>
        <taxon>Roseobacteraceae</taxon>
        <taxon>Jannaschia</taxon>
    </lineage>
</organism>
<keyword evidence="8" id="KW-1185">Reference proteome</keyword>
<accession>A0A0D1CLE9</accession>
<feature type="domain" description="RNA polymerase sigma factor 70 region 4 type 2" evidence="6">
    <location>
        <begin position="14"/>
        <end position="49"/>
    </location>
</feature>
<keyword evidence="4" id="KW-0804">Transcription</keyword>
<comment type="caution">
    <text evidence="7">The sequence shown here is derived from an EMBL/GenBank/DDBJ whole genome shotgun (WGS) entry which is preliminary data.</text>
</comment>
<evidence type="ECO:0000256" key="4">
    <source>
        <dbReference type="ARBA" id="ARBA00023163"/>
    </source>
</evidence>
<keyword evidence="3" id="KW-0238">DNA-binding</keyword>
<dbReference type="OrthoDB" id="9806345at2"/>
<gene>
    <name evidence="7" type="primary">deoR_2</name>
    <name evidence="7" type="ORF">jaqu_26180</name>
</gene>
<dbReference type="Gene3D" id="3.40.50.1360">
    <property type="match status" value="1"/>
</dbReference>
<dbReference type="InterPro" id="IPR037171">
    <property type="entry name" value="NagB/RpiA_transferase-like"/>
</dbReference>
<dbReference type="SUPFAM" id="SSF100950">
    <property type="entry name" value="NagB/RpiA/CoA transferase-like"/>
    <property type="match status" value="1"/>
</dbReference>
<evidence type="ECO:0000256" key="1">
    <source>
        <dbReference type="ARBA" id="ARBA00010466"/>
    </source>
</evidence>
<dbReference type="RefSeq" id="WP_043919415.1">
    <property type="nucleotide sequence ID" value="NZ_FZPF01000004.1"/>
</dbReference>
<dbReference type="EMBL" id="JYFE01000047">
    <property type="protein sequence ID" value="KIT15637.1"/>
    <property type="molecule type" value="Genomic_DNA"/>
</dbReference>
<evidence type="ECO:0000256" key="2">
    <source>
        <dbReference type="ARBA" id="ARBA00023015"/>
    </source>
</evidence>
<reference evidence="7 8" key="1">
    <citation type="submission" date="2015-02" db="EMBL/GenBank/DDBJ databases">
        <title>Genome Sequence of Jannaschia aquimarina DSM28248, a member of the Roseobacter clade.</title>
        <authorList>
            <person name="Voget S."/>
            <person name="Daniel R."/>
        </authorList>
    </citation>
    <scope>NUCLEOTIDE SEQUENCE [LARGE SCALE GENOMIC DNA]</scope>
    <source>
        <strain evidence="7 8">GSW-M26</strain>
    </source>
</reference>
<dbReference type="InterPro" id="IPR051054">
    <property type="entry name" value="SorC_transcr_regulators"/>
</dbReference>
<dbReference type="GO" id="GO:0003677">
    <property type="term" value="F:DNA binding"/>
    <property type="evidence" value="ECO:0007669"/>
    <property type="project" value="UniProtKB-KW"/>
</dbReference>
<dbReference type="Pfam" id="PF08281">
    <property type="entry name" value="Sigma70_r4_2"/>
    <property type="match status" value="1"/>
</dbReference>
<dbReference type="InterPro" id="IPR013324">
    <property type="entry name" value="RNA_pol_sigma_r3/r4-like"/>
</dbReference>
<evidence type="ECO:0000313" key="7">
    <source>
        <dbReference type="EMBL" id="KIT15637.1"/>
    </source>
</evidence>
<protein>
    <submittedName>
        <fullName evidence="7">DeoR_2 protein</fullName>
    </submittedName>
</protein>
<comment type="similarity">
    <text evidence="1">Belongs to the SorC transcriptional regulatory family.</text>
</comment>
<dbReference type="GO" id="GO:0006352">
    <property type="term" value="P:DNA-templated transcription initiation"/>
    <property type="evidence" value="ECO:0007669"/>
    <property type="project" value="InterPro"/>
</dbReference>